<feature type="chain" id="PRO_5042842052" evidence="1">
    <location>
        <begin position="18"/>
        <end position="191"/>
    </location>
</feature>
<comment type="caution">
    <text evidence="2">The sequence shown here is derived from an EMBL/GenBank/DDBJ whole genome shotgun (WGS) entry which is preliminary data.</text>
</comment>
<evidence type="ECO:0000313" key="3">
    <source>
        <dbReference type="Proteomes" id="UP001310594"/>
    </source>
</evidence>
<dbReference type="EMBL" id="JAVRQU010000017">
    <property type="protein sequence ID" value="KAK5693485.1"/>
    <property type="molecule type" value="Genomic_DNA"/>
</dbReference>
<reference evidence="2" key="1">
    <citation type="submission" date="2023-08" db="EMBL/GenBank/DDBJ databases">
        <title>Black Yeasts Isolated from many extreme environments.</title>
        <authorList>
            <person name="Coleine C."/>
            <person name="Stajich J.E."/>
            <person name="Selbmann L."/>
        </authorList>
    </citation>
    <scope>NUCLEOTIDE SEQUENCE</scope>
    <source>
        <strain evidence="2">CCFEE 5810</strain>
    </source>
</reference>
<accession>A0AAN7ZLN8</accession>
<dbReference type="Proteomes" id="UP001310594">
    <property type="component" value="Unassembled WGS sequence"/>
</dbReference>
<organism evidence="2 3">
    <name type="scientific">Elasticomyces elasticus</name>
    <dbReference type="NCBI Taxonomy" id="574655"/>
    <lineage>
        <taxon>Eukaryota</taxon>
        <taxon>Fungi</taxon>
        <taxon>Dikarya</taxon>
        <taxon>Ascomycota</taxon>
        <taxon>Pezizomycotina</taxon>
        <taxon>Dothideomycetes</taxon>
        <taxon>Dothideomycetidae</taxon>
        <taxon>Mycosphaerellales</taxon>
        <taxon>Teratosphaeriaceae</taxon>
        <taxon>Elasticomyces</taxon>
    </lineage>
</organism>
<sequence length="191" mass="20374">MEFILVSLVSMTMLATALPTVDTVSKTTKVSIADFGTFNSSNIPDDVHANTMTLNTTTHSNFLSAGSTMCYGCGNGVDEIIATHAIDIFCKRSDGIPMSAGLAYGYQGVWALIDYYANSVGPPTGQVVMTIYAMLDEGCEGTRYIDTDRCISTLGYPISHCDDNIKHGGSADADCLFYSFSPNPNGCARAQ</sequence>
<gene>
    <name evidence="2" type="ORF">LTR97_010054</name>
</gene>
<name>A0AAN7ZLN8_9PEZI</name>
<proteinExistence type="predicted"/>
<keyword evidence="1" id="KW-0732">Signal</keyword>
<feature type="signal peptide" evidence="1">
    <location>
        <begin position="1"/>
        <end position="17"/>
    </location>
</feature>
<evidence type="ECO:0000256" key="1">
    <source>
        <dbReference type="SAM" id="SignalP"/>
    </source>
</evidence>
<protein>
    <submittedName>
        <fullName evidence="2">Uncharacterized protein</fullName>
    </submittedName>
</protein>
<dbReference type="AlphaFoldDB" id="A0AAN7ZLN8"/>
<evidence type="ECO:0000313" key="2">
    <source>
        <dbReference type="EMBL" id="KAK5693485.1"/>
    </source>
</evidence>